<feature type="signal peptide" evidence="2">
    <location>
        <begin position="1"/>
        <end position="29"/>
    </location>
</feature>
<feature type="region of interest" description="Disordered" evidence="1">
    <location>
        <begin position="35"/>
        <end position="56"/>
    </location>
</feature>
<accession>A0A9Q3E8N7</accession>
<keyword evidence="4" id="KW-1185">Reference proteome</keyword>
<keyword evidence="2" id="KW-0732">Signal</keyword>
<dbReference type="Proteomes" id="UP000765509">
    <property type="component" value="Unassembled WGS sequence"/>
</dbReference>
<evidence type="ECO:0000313" key="3">
    <source>
        <dbReference type="EMBL" id="MBW0513197.1"/>
    </source>
</evidence>
<comment type="caution">
    <text evidence="3">The sequence shown here is derived from an EMBL/GenBank/DDBJ whole genome shotgun (WGS) entry which is preliminary data.</text>
</comment>
<reference evidence="3" key="1">
    <citation type="submission" date="2021-03" db="EMBL/GenBank/DDBJ databases">
        <title>Draft genome sequence of rust myrtle Austropuccinia psidii MF-1, a brazilian biotype.</title>
        <authorList>
            <person name="Quecine M.C."/>
            <person name="Pachon D.M.R."/>
            <person name="Bonatelli M.L."/>
            <person name="Correr F.H."/>
            <person name="Franceschini L.M."/>
            <person name="Leite T.F."/>
            <person name="Margarido G.R.A."/>
            <person name="Almeida C.A."/>
            <person name="Ferrarezi J.A."/>
            <person name="Labate C.A."/>
        </authorList>
    </citation>
    <scope>NUCLEOTIDE SEQUENCE</scope>
    <source>
        <strain evidence="3">MF-1</strain>
    </source>
</reference>
<name>A0A9Q3E8N7_9BASI</name>
<dbReference type="PANTHER" id="PTHR33339">
    <property type="entry name" value="LYSM DOMAIN-CONTAINING PROTEIN"/>
    <property type="match status" value="1"/>
</dbReference>
<evidence type="ECO:0000256" key="1">
    <source>
        <dbReference type="SAM" id="MobiDB-lite"/>
    </source>
</evidence>
<dbReference type="AlphaFoldDB" id="A0A9Q3E8N7"/>
<proteinExistence type="predicted"/>
<evidence type="ECO:0000256" key="2">
    <source>
        <dbReference type="SAM" id="SignalP"/>
    </source>
</evidence>
<organism evidence="3 4">
    <name type="scientific">Austropuccinia psidii MF-1</name>
    <dbReference type="NCBI Taxonomy" id="1389203"/>
    <lineage>
        <taxon>Eukaryota</taxon>
        <taxon>Fungi</taxon>
        <taxon>Dikarya</taxon>
        <taxon>Basidiomycota</taxon>
        <taxon>Pucciniomycotina</taxon>
        <taxon>Pucciniomycetes</taxon>
        <taxon>Pucciniales</taxon>
        <taxon>Sphaerophragmiaceae</taxon>
        <taxon>Austropuccinia</taxon>
    </lineage>
</organism>
<feature type="chain" id="PRO_5040127951" evidence="2">
    <location>
        <begin position="30"/>
        <end position="105"/>
    </location>
</feature>
<evidence type="ECO:0000313" key="4">
    <source>
        <dbReference type="Proteomes" id="UP000765509"/>
    </source>
</evidence>
<gene>
    <name evidence="3" type="ORF">O181_052912</name>
</gene>
<dbReference type="PANTHER" id="PTHR33339:SF1">
    <property type="entry name" value="LYSM DOMAIN-CONTAINING PROTEIN"/>
    <property type="match status" value="1"/>
</dbReference>
<dbReference type="EMBL" id="AVOT02023261">
    <property type="protein sequence ID" value="MBW0513197.1"/>
    <property type="molecule type" value="Genomic_DNA"/>
</dbReference>
<protein>
    <submittedName>
        <fullName evidence="3">Uncharacterized protein</fullName>
    </submittedName>
</protein>
<sequence>MFIRPKLSRFNLIIRFSLFILTNLRPVENSLEKRSGLTLPSDHSASSTGFQGGKQQLKDPCGYIELTPQTWKDLGIDEYLAHYPNGNKLTLQVSRPDCFRFKEAF</sequence>